<accession>A0ABZ2N9T6</accession>
<dbReference type="PANTHER" id="PTHR42939:SF1">
    <property type="entry name" value="ABC TRANSPORTER ATP-BINDING PROTEIN ALBC-RELATED"/>
    <property type="match status" value="1"/>
</dbReference>
<dbReference type="Pfam" id="PF00005">
    <property type="entry name" value="ABC_tran"/>
    <property type="match status" value="1"/>
</dbReference>
<evidence type="ECO:0000256" key="3">
    <source>
        <dbReference type="ARBA" id="ARBA00022840"/>
    </source>
</evidence>
<dbReference type="SUPFAM" id="SSF52540">
    <property type="entry name" value="P-loop containing nucleoside triphosphate hydrolases"/>
    <property type="match status" value="1"/>
</dbReference>
<feature type="domain" description="ABC transporter" evidence="4">
    <location>
        <begin position="5"/>
        <end position="220"/>
    </location>
</feature>
<organism evidence="5 6">
    <name type="scientific">Bacillus kandeliae</name>
    <dbReference type="NCBI Taxonomy" id="3129297"/>
    <lineage>
        <taxon>Bacteria</taxon>
        <taxon>Bacillati</taxon>
        <taxon>Bacillota</taxon>
        <taxon>Bacilli</taxon>
        <taxon>Bacillales</taxon>
        <taxon>Bacillaceae</taxon>
        <taxon>Bacillus</taxon>
    </lineage>
</organism>
<dbReference type="PROSITE" id="PS50893">
    <property type="entry name" value="ABC_TRANSPORTER_2"/>
    <property type="match status" value="1"/>
</dbReference>
<keyword evidence="2" id="KW-0547">Nucleotide-binding</keyword>
<dbReference type="Proteomes" id="UP001387364">
    <property type="component" value="Chromosome"/>
</dbReference>
<dbReference type="RefSeq" id="WP_338753607.1">
    <property type="nucleotide sequence ID" value="NZ_CP147404.1"/>
</dbReference>
<dbReference type="SMART" id="SM00382">
    <property type="entry name" value="AAA"/>
    <property type="match status" value="1"/>
</dbReference>
<dbReference type="InterPro" id="IPR027417">
    <property type="entry name" value="P-loop_NTPase"/>
</dbReference>
<sequence length="269" mass="29914">MRTMLEVIQADIIRNGQPILSHIDVTIFEGMSVVVTGANGSGKSSFIKLLAGIYEPQKGSVNRGFQSYAYIPEHFPEHLPFTVETYLTLMMEMGRSVNKERLDVYIERLGLQPFLHTPLKKCSKGTKQKAGIIQALMKTSDVLFLDEPFTGLDEATCGTVIELLLELKGKQTMVFVLHEEQLTQKLATHRAQLENGRLVDFSAAQPVSSSLHITFETKQPLSKSMQQKVKQVSEQKMKIAVTEAESDLVLAELLKQGAHILEVKAGETV</sequence>
<dbReference type="EMBL" id="CP147404">
    <property type="protein sequence ID" value="WXB94027.1"/>
    <property type="molecule type" value="Genomic_DNA"/>
</dbReference>
<keyword evidence="1" id="KW-0813">Transport</keyword>
<evidence type="ECO:0000259" key="4">
    <source>
        <dbReference type="PROSITE" id="PS50893"/>
    </source>
</evidence>
<dbReference type="InterPro" id="IPR003439">
    <property type="entry name" value="ABC_transporter-like_ATP-bd"/>
</dbReference>
<gene>
    <name evidence="5" type="ORF">WDJ61_05195</name>
</gene>
<dbReference type="GO" id="GO:0005524">
    <property type="term" value="F:ATP binding"/>
    <property type="evidence" value="ECO:0007669"/>
    <property type="project" value="UniProtKB-KW"/>
</dbReference>
<keyword evidence="3 5" id="KW-0067">ATP-binding</keyword>
<evidence type="ECO:0000256" key="1">
    <source>
        <dbReference type="ARBA" id="ARBA00022448"/>
    </source>
</evidence>
<dbReference type="InterPro" id="IPR003593">
    <property type="entry name" value="AAA+_ATPase"/>
</dbReference>
<evidence type="ECO:0000313" key="6">
    <source>
        <dbReference type="Proteomes" id="UP001387364"/>
    </source>
</evidence>
<dbReference type="Gene3D" id="3.40.50.300">
    <property type="entry name" value="P-loop containing nucleotide triphosphate hydrolases"/>
    <property type="match status" value="1"/>
</dbReference>
<evidence type="ECO:0000256" key="2">
    <source>
        <dbReference type="ARBA" id="ARBA00022741"/>
    </source>
</evidence>
<protein>
    <submittedName>
        <fullName evidence="5">ATP-binding cassette domain-containing protein</fullName>
    </submittedName>
</protein>
<name>A0ABZ2N9T6_9BACI</name>
<reference evidence="5 6" key="1">
    <citation type="submission" date="2024-02" db="EMBL/GenBank/DDBJ databases">
        <title>Seven novel Bacillus-like species.</title>
        <authorList>
            <person name="Liu G."/>
        </authorList>
    </citation>
    <scope>NUCLEOTIDE SEQUENCE [LARGE SCALE GENOMIC DNA]</scope>
    <source>
        <strain evidence="5 6">FJAT-52991</strain>
    </source>
</reference>
<dbReference type="PANTHER" id="PTHR42939">
    <property type="entry name" value="ABC TRANSPORTER ATP-BINDING PROTEIN ALBC-RELATED"/>
    <property type="match status" value="1"/>
</dbReference>
<evidence type="ECO:0000313" key="5">
    <source>
        <dbReference type="EMBL" id="WXB94027.1"/>
    </source>
</evidence>
<dbReference type="InterPro" id="IPR051782">
    <property type="entry name" value="ABC_Transporter_VariousFunc"/>
</dbReference>
<keyword evidence="6" id="KW-1185">Reference proteome</keyword>
<proteinExistence type="predicted"/>